<dbReference type="PANTHER" id="PTHR15337">
    <property type="entry name" value="ANTERIOR GRADIENT PROTEIN-RELATED"/>
    <property type="match status" value="1"/>
</dbReference>
<dbReference type="Pfam" id="PF00085">
    <property type="entry name" value="Thioredoxin"/>
    <property type="match status" value="1"/>
</dbReference>
<dbReference type="InterPro" id="IPR036249">
    <property type="entry name" value="Thioredoxin-like_sf"/>
</dbReference>
<evidence type="ECO:0000256" key="1">
    <source>
        <dbReference type="ARBA" id="ARBA00022729"/>
    </source>
</evidence>
<keyword evidence="1 2" id="KW-0732">Signal</keyword>
<dbReference type="SMR" id="C6VXX4"/>
<evidence type="ECO:0000259" key="3">
    <source>
        <dbReference type="PROSITE" id="PS51352"/>
    </source>
</evidence>
<feature type="signal peptide" evidence="2">
    <location>
        <begin position="1"/>
        <end position="27"/>
    </location>
</feature>
<dbReference type="AlphaFoldDB" id="C6VXX4"/>
<name>C6VXX4_DYAFD</name>
<dbReference type="EMBL" id="CP001619">
    <property type="protein sequence ID" value="ACT95157.1"/>
    <property type="molecule type" value="Genomic_DNA"/>
</dbReference>
<proteinExistence type="predicted"/>
<dbReference type="HOGENOM" id="CLU_090389_8_2_10"/>
<sequence>MSLKMKSLKNLGFAMAALMLAMSVATAGEGDKKATAASTIAADKGIQFTEAKWAEILKQAKKENKLIFLDAYTTWCGPCKLLQKNVFTRDDVAATFNGNFINVKIDMESGEGPALTKKYPIEGYPTLFFINSKGKVVKQLLGYQQPADLIKAAKAVQKGPTS</sequence>
<dbReference type="InterPro" id="IPR013766">
    <property type="entry name" value="Thioredoxin_domain"/>
</dbReference>
<organism evidence="4 5">
    <name type="scientific">Dyadobacter fermentans (strain ATCC 700827 / DSM 18053 / CIP 107007 / KCTC 52180 / NS114)</name>
    <dbReference type="NCBI Taxonomy" id="471854"/>
    <lineage>
        <taxon>Bacteria</taxon>
        <taxon>Pseudomonadati</taxon>
        <taxon>Bacteroidota</taxon>
        <taxon>Cytophagia</taxon>
        <taxon>Cytophagales</taxon>
        <taxon>Spirosomataceae</taxon>
        <taxon>Dyadobacter</taxon>
    </lineage>
</organism>
<evidence type="ECO:0000313" key="5">
    <source>
        <dbReference type="Proteomes" id="UP000002011"/>
    </source>
</evidence>
<dbReference type="Proteomes" id="UP000002011">
    <property type="component" value="Chromosome"/>
</dbReference>
<reference evidence="4 5" key="1">
    <citation type="journal article" date="2009" name="Stand. Genomic Sci.">
        <title>Complete genome sequence of Dyadobacter fermentans type strain (NS114).</title>
        <authorList>
            <person name="Lang E."/>
            <person name="Lapidus A."/>
            <person name="Chertkov O."/>
            <person name="Brettin T."/>
            <person name="Detter J.C."/>
            <person name="Han C."/>
            <person name="Copeland A."/>
            <person name="Glavina Del Rio T."/>
            <person name="Nolan M."/>
            <person name="Chen F."/>
            <person name="Lucas S."/>
            <person name="Tice H."/>
            <person name="Cheng J.F."/>
            <person name="Land M."/>
            <person name="Hauser L."/>
            <person name="Chang Y.J."/>
            <person name="Jeffries C.D."/>
            <person name="Kopitz M."/>
            <person name="Bruce D."/>
            <person name="Goodwin L."/>
            <person name="Pitluck S."/>
            <person name="Ovchinnikova G."/>
            <person name="Pati A."/>
            <person name="Ivanova N."/>
            <person name="Mavrommatis K."/>
            <person name="Chen A."/>
            <person name="Palaniappan K."/>
            <person name="Chain P."/>
            <person name="Bristow J."/>
            <person name="Eisen J.A."/>
            <person name="Markowitz V."/>
            <person name="Hugenholtz P."/>
            <person name="Goker M."/>
            <person name="Rohde M."/>
            <person name="Kyrpides N.C."/>
            <person name="Klenk H.P."/>
        </authorList>
    </citation>
    <scope>NUCLEOTIDE SEQUENCE [LARGE SCALE GENOMIC DNA]</scope>
    <source>
        <strain evidence="5">ATCC 700827 / DSM 18053 / CIP 107007 / KCTC 52180 / NS114</strain>
    </source>
</reference>
<accession>C6VXX4</accession>
<dbReference type="KEGG" id="dfe:Dfer_3953"/>
<dbReference type="Gene3D" id="3.40.30.10">
    <property type="entry name" value="Glutaredoxin"/>
    <property type="match status" value="1"/>
</dbReference>
<dbReference type="SUPFAM" id="SSF52833">
    <property type="entry name" value="Thioredoxin-like"/>
    <property type="match status" value="1"/>
</dbReference>
<dbReference type="PROSITE" id="PS51352">
    <property type="entry name" value="THIOREDOXIN_2"/>
    <property type="match status" value="1"/>
</dbReference>
<protein>
    <submittedName>
        <fullName evidence="4">Thioredoxin domain</fullName>
    </submittedName>
</protein>
<evidence type="ECO:0000313" key="4">
    <source>
        <dbReference type="EMBL" id="ACT95157.1"/>
    </source>
</evidence>
<dbReference type="PANTHER" id="PTHR15337:SF11">
    <property type="entry name" value="THIOREDOXIN DOMAIN-CONTAINING PROTEIN"/>
    <property type="match status" value="1"/>
</dbReference>
<dbReference type="InterPro" id="IPR051099">
    <property type="entry name" value="AGR/TXD"/>
</dbReference>
<feature type="chain" id="PRO_5002971935" evidence="2">
    <location>
        <begin position="28"/>
        <end position="162"/>
    </location>
</feature>
<evidence type="ECO:0000256" key="2">
    <source>
        <dbReference type="SAM" id="SignalP"/>
    </source>
</evidence>
<dbReference type="STRING" id="471854.Dfer_3953"/>
<feature type="domain" description="Thioredoxin" evidence="3">
    <location>
        <begin position="35"/>
        <end position="158"/>
    </location>
</feature>
<dbReference type="eggNOG" id="COG1331">
    <property type="taxonomic scope" value="Bacteria"/>
</dbReference>
<keyword evidence="5" id="KW-1185">Reference proteome</keyword>
<gene>
    <name evidence="4" type="ordered locus">Dfer_3953</name>
</gene>